<accession>A0A429V742</accession>
<organism evidence="1 2">
    <name type="scientific">Sphingomonas ginkgonis</name>
    <dbReference type="NCBI Taxonomy" id="2315330"/>
    <lineage>
        <taxon>Bacteria</taxon>
        <taxon>Pseudomonadati</taxon>
        <taxon>Pseudomonadota</taxon>
        <taxon>Alphaproteobacteria</taxon>
        <taxon>Sphingomonadales</taxon>
        <taxon>Sphingomonadaceae</taxon>
        <taxon>Sphingomonas</taxon>
    </lineage>
</organism>
<dbReference type="InterPro" id="IPR013785">
    <property type="entry name" value="Aldolase_TIM"/>
</dbReference>
<proteinExistence type="predicted"/>
<name>A0A429V742_9SPHN</name>
<dbReference type="SUPFAM" id="SSF51391">
    <property type="entry name" value="Thiamin phosphate synthase"/>
    <property type="match status" value="1"/>
</dbReference>
<sequence>MPTRQHQRWLFTDPRLEPLEPVLARLPRGAGVVVRHHHLPPAERRRLLDRLARVARRRGLLLVDEARGQVARIHDCRELRRALGRNVPLIFVSSLHRTRSHPERTPLPRMRAATLARLAGGRALALGGMDARHYRRVERLGFNGWGAIDAWRVRT</sequence>
<reference evidence="1 2" key="1">
    <citation type="submission" date="2018-12" db="EMBL/GenBank/DDBJ databases">
        <title>Sphingomonas sp. HMF7854 Genome sequencing and assembly.</title>
        <authorList>
            <person name="Cha I."/>
            <person name="Kang H."/>
            <person name="Kim H."/>
            <person name="Kang J."/>
            <person name="Joh K."/>
        </authorList>
    </citation>
    <scope>NUCLEOTIDE SEQUENCE [LARGE SCALE GENOMIC DNA]</scope>
    <source>
        <strain evidence="1 2">HMF7854</strain>
    </source>
</reference>
<gene>
    <name evidence="1" type="ORF">HMF7854_02070</name>
</gene>
<evidence type="ECO:0000313" key="1">
    <source>
        <dbReference type="EMBL" id="RST29744.1"/>
    </source>
</evidence>
<dbReference type="EMBL" id="RWJF01000001">
    <property type="protein sequence ID" value="RST29744.1"/>
    <property type="molecule type" value="Genomic_DNA"/>
</dbReference>
<dbReference type="Gene3D" id="3.20.20.70">
    <property type="entry name" value="Aldolase class I"/>
    <property type="match status" value="1"/>
</dbReference>
<keyword evidence="2" id="KW-1185">Reference proteome</keyword>
<protein>
    <submittedName>
        <fullName evidence="1">Thiamine phosphate synthase</fullName>
    </submittedName>
</protein>
<dbReference type="RefSeq" id="WP_126717584.1">
    <property type="nucleotide sequence ID" value="NZ_RWJF01000001.1"/>
</dbReference>
<comment type="caution">
    <text evidence="1">The sequence shown here is derived from an EMBL/GenBank/DDBJ whole genome shotgun (WGS) entry which is preliminary data.</text>
</comment>
<dbReference type="Proteomes" id="UP000274661">
    <property type="component" value="Unassembled WGS sequence"/>
</dbReference>
<dbReference type="OrthoDB" id="8446047at2"/>
<evidence type="ECO:0000313" key="2">
    <source>
        <dbReference type="Proteomes" id="UP000274661"/>
    </source>
</evidence>
<dbReference type="AlphaFoldDB" id="A0A429V742"/>
<dbReference type="InterPro" id="IPR036206">
    <property type="entry name" value="ThiamineP_synth_sf"/>
</dbReference>